<reference evidence="4" key="3">
    <citation type="journal article" date="2019" name="Int. J. Syst. Evol. Microbiol.">
        <title>The Global Catalogue of Microorganisms (GCM) 10K type strain sequencing project: providing services to taxonomists for standard genome sequencing and annotation.</title>
        <authorList>
            <consortium name="The Broad Institute Genomics Platform"/>
            <consortium name="The Broad Institute Genome Sequencing Center for Infectious Disease"/>
            <person name="Wu L."/>
            <person name="Ma J."/>
        </authorList>
    </citation>
    <scope>NUCLEOTIDE SEQUENCE [LARGE SCALE GENOMIC DNA]</scope>
    <source>
        <strain evidence="4">CCM 8490</strain>
    </source>
</reference>
<dbReference type="RefSeq" id="WP_120211769.1">
    <property type="nucleotide sequence ID" value="NZ_BMCW01000001.1"/>
</dbReference>
<keyword evidence="4" id="KW-1185">Reference proteome</keyword>
<organism evidence="2 3">
    <name type="scientific">Epilithonimonas arachidiradicis</name>
    <dbReference type="NCBI Taxonomy" id="1617282"/>
    <lineage>
        <taxon>Bacteria</taxon>
        <taxon>Pseudomonadati</taxon>
        <taxon>Bacteroidota</taxon>
        <taxon>Flavobacteriia</taxon>
        <taxon>Flavobacteriales</taxon>
        <taxon>Weeksellaceae</taxon>
        <taxon>Chryseobacterium group</taxon>
        <taxon>Epilithonimonas</taxon>
    </lineage>
</organism>
<reference evidence="1" key="4">
    <citation type="submission" date="2024-05" db="EMBL/GenBank/DDBJ databases">
        <authorList>
            <person name="Sun Q."/>
            <person name="Sedlacek I."/>
        </authorList>
    </citation>
    <scope>NUCLEOTIDE SEQUENCE</scope>
    <source>
        <strain evidence="1">CCM 8490</strain>
    </source>
</reference>
<dbReference type="EMBL" id="RAQH01000001">
    <property type="protein sequence ID" value="RKE89449.1"/>
    <property type="molecule type" value="Genomic_DNA"/>
</dbReference>
<evidence type="ECO:0000313" key="4">
    <source>
        <dbReference type="Proteomes" id="UP000658202"/>
    </source>
</evidence>
<name>A0A420DCY3_9FLAO</name>
<dbReference type="EMBL" id="BMCW01000001">
    <property type="protein sequence ID" value="GGG42482.1"/>
    <property type="molecule type" value="Genomic_DNA"/>
</dbReference>
<evidence type="ECO:0000313" key="2">
    <source>
        <dbReference type="EMBL" id="RKE89449.1"/>
    </source>
</evidence>
<accession>A0A420DCY3</accession>
<proteinExistence type="predicted"/>
<evidence type="ECO:0000313" key="3">
    <source>
        <dbReference type="Proteomes" id="UP000285906"/>
    </source>
</evidence>
<sequence length="252" mass="29001">MAILTLEDYTTAVQRWTEVKSNYSEIQKVLSPEQVFILSREQIEWFDKQNEEETYFRADIGVWENKLVLILTPRTSAGDVKKLDNYEFAPLQFLETDLTLKQTKTYTLTSTYILTKDLSKGKEDSDIDFPIMDKPVTGQLKAVEEIESWKENAMDYLQRESLEFKGQRIFQSFYIPKADLLHNKEKMHDVVCVFGLKFSEVYQRLLATIIFVSNETGAKIGAPGGVYAVQPDPSNTYDWTKPYPPYTTSPGG</sequence>
<dbReference type="OrthoDB" id="714053at2"/>
<evidence type="ECO:0000313" key="1">
    <source>
        <dbReference type="EMBL" id="GGG42482.1"/>
    </source>
</evidence>
<reference evidence="1" key="1">
    <citation type="journal article" date="2014" name="Int. J. Syst. Evol. Microbiol.">
        <title>Complete genome of a new Firmicutes species belonging to the dominant human colonic microbiota ('Ruminococcus bicirculans') reveals two chromosomes and a selective capacity to utilize plant glucans.</title>
        <authorList>
            <consortium name="NISC Comparative Sequencing Program"/>
            <person name="Wegmann U."/>
            <person name="Louis P."/>
            <person name="Goesmann A."/>
            <person name="Henrissat B."/>
            <person name="Duncan S.H."/>
            <person name="Flint H.J."/>
        </authorList>
    </citation>
    <scope>NUCLEOTIDE SEQUENCE</scope>
    <source>
        <strain evidence="1">CCM 8490</strain>
    </source>
</reference>
<comment type="caution">
    <text evidence="2">The sequence shown here is derived from an EMBL/GenBank/DDBJ whole genome shotgun (WGS) entry which is preliminary data.</text>
</comment>
<dbReference type="Proteomes" id="UP000285906">
    <property type="component" value="Unassembled WGS sequence"/>
</dbReference>
<gene>
    <name evidence="2" type="ORF">BXY58_0007</name>
    <name evidence="1" type="ORF">GCM10007332_00060</name>
</gene>
<dbReference type="Proteomes" id="UP000658202">
    <property type="component" value="Unassembled WGS sequence"/>
</dbReference>
<reference evidence="2 3" key="2">
    <citation type="submission" date="2018-09" db="EMBL/GenBank/DDBJ databases">
        <title>Genomic Encyclopedia of Archaeal and Bacterial Type Strains, Phase II (KMG-II): from individual species to whole genera.</title>
        <authorList>
            <person name="Goeker M."/>
        </authorList>
    </citation>
    <scope>NUCLEOTIDE SEQUENCE [LARGE SCALE GENOMIC DNA]</scope>
    <source>
        <strain evidence="2 3">DSM 27620</strain>
    </source>
</reference>
<protein>
    <submittedName>
        <fullName evidence="2">Uncharacterized protein</fullName>
    </submittedName>
</protein>
<dbReference type="AlphaFoldDB" id="A0A420DCY3"/>